<dbReference type="InterPro" id="IPR012944">
    <property type="entry name" value="SusD_RagB_dom"/>
</dbReference>
<evidence type="ECO:0000259" key="7">
    <source>
        <dbReference type="Pfam" id="PF14322"/>
    </source>
</evidence>
<dbReference type="InterPro" id="IPR033985">
    <property type="entry name" value="SusD-like_N"/>
</dbReference>
<keyword evidence="5" id="KW-0998">Cell outer membrane</keyword>
<protein>
    <submittedName>
        <fullName evidence="8">RagB/SusD family nutrient uptake outer membrane protein</fullName>
    </submittedName>
</protein>
<gene>
    <name evidence="8" type="ORF">J0656_11840</name>
</gene>
<name>A0ABS3G5L6_9FLAO</name>
<comment type="subcellular location">
    <subcellularLocation>
        <location evidence="1">Cell outer membrane</location>
    </subcellularLocation>
</comment>
<comment type="similarity">
    <text evidence="2">Belongs to the SusD family.</text>
</comment>
<evidence type="ECO:0000256" key="4">
    <source>
        <dbReference type="ARBA" id="ARBA00023136"/>
    </source>
</evidence>
<dbReference type="EMBL" id="JAFLNL010000006">
    <property type="protein sequence ID" value="MBO0354708.1"/>
    <property type="molecule type" value="Genomic_DNA"/>
</dbReference>
<evidence type="ECO:0000259" key="6">
    <source>
        <dbReference type="Pfam" id="PF07980"/>
    </source>
</evidence>
<dbReference type="Pfam" id="PF07980">
    <property type="entry name" value="SusD_RagB"/>
    <property type="match status" value="1"/>
</dbReference>
<feature type="domain" description="RagB/SusD" evidence="6">
    <location>
        <begin position="318"/>
        <end position="474"/>
    </location>
</feature>
<dbReference type="RefSeq" id="WP_207034028.1">
    <property type="nucleotide sequence ID" value="NZ_JAFLNL010000006.1"/>
</dbReference>
<evidence type="ECO:0000313" key="9">
    <source>
        <dbReference type="Proteomes" id="UP000664044"/>
    </source>
</evidence>
<comment type="caution">
    <text evidence="8">The sequence shown here is derived from an EMBL/GenBank/DDBJ whole genome shotgun (WGS) entry which is preliminary data.</text>
</comment>
<dbReference type="Proteomes" id="UP000664044">
    <property type="component" value="Unassembled WGS sequence"/>
</dbReference>
<organism evidence="8 9">
    <name type="scientific">Flagellimonas aurea</name>
    <dbReference type="NCBI Taxonomy" id="2915619"/>
    <lineage>
        <taxon>Bacteria</taxon>
        <taxon>Pseudomonadati</taxon>
        <taxon>Bacteroidota</taxon>
        <taxon>Flavobacteriia</taxon>
        <taxon>Flavobacteriales</taxon>
        <taxon>Flavobacteriaceae</taxon>
        <taxon>Flagellimonas</taxon>
    </lineage>
</organism>
<sequence>MKISDINMYSLKRSKAFAIGQSFTILIFGSLLFACSDFVEVDPPKNTLIAETVFEDPATVESTLANLYFDIRERGMVSGTYGIMPALAIYSDEMDYYGLNADLSQFNQHSLSAANNRIQEWWQQAYHLIYGANDIISGVEASNSLTEIEKANFQGQALILRAYLYSLLVPLFGDVPYVDTTDYLVNNTISRSSRDEIYDHIITDLEHAITLLDGLDISGTERIIPDAHVAQALLARTYVYREEWGLARSMATELIEAFQLEPDLDQVFLKESRETIWQLQADPNNFPMNTREAGELIIEAIPGQSYALSESLLAAFEDDDLRYGHWVDSMSNSDNTVTLYYAHKYKAGLDETQSLEYSIVLRLAEQYLIRAEARARSGELAGARADLNMIRSRAGRPNTSATTEPALLEEILEERRLELFTEQGHRWFDLKRTENAGTVLSDIKPGWRETDLLLPIPETELSANPNLLHQNPGY</sequence>
<dbReference type="InterPro" id="IPR011990">
    <property type="entry name" value="TPR-like_helical_dom_sf"/>
</dbReference>
<evidence type="ECO:0000313" key="8">
    <source>
        <dbReference type="EMBL" id="MBO0354708.1"/>
    </source>
</evidence>
<keyword evidence="4" id="KW-0472">Membrane</keyword>
<accession>A0ABS3G5L6</accession>
<evidence type="ECO:0000256" key="1">
    <source>
        <dbReference type="ARBA" id="ARBA00004442"/>
    </source>
</evidence>
<dbReference type="PROSITE" id="PS51257">
    <property type="entry name" value="PROKAR_LIPOPROTEIN"/>
    <property type="match status" value="1"/>
</dbReference>
<dbReference type="SUPFAM" id="SSF48452">
    <property type="entry name" value="TPR-like"/>
    <property type="match status" value="1"/>
</dbReference>
<keyword evidence="9" id="KW-1185">Reference proteome</keyword>
<reference evidence="8 9" key="1">
    <citation type="submission" date="2021-03" db="EMBL/GenBank/DDBJ databases">
        <title>Muricauda lutimaris sp. nov. and Muricauda ruestringensis sp. nov, two marine members of the Flavobacteriaceae isolated from deep sea sediments of Western Pacific.</title>
        <authorList>
            <person name="Zhao S."/>
            <person name="Liu R."/>
        </authorList>
    </citation>
    <scope>NUCLEOTIDE SEQUENCE [LARGE SCALE GENOMIC DNA]</scope>
    <source>
        <strain evidence="8 9">BC31-1-A7</strain>
    </source>
</reference>
<evidence type="ECO:0000256" key="3">
    <source>
        <dbReference type="ARBA" id="ARBA00022729"/>
    </source>
</evidence>
<feature type="domain" description="SusD-like N-terminal" evidence="7">
    <location>
        <begin position="97"/>
        <end position="238"/>
    </location>
</feature>
<dbReference type="Pfam" id="PF14322">
    <property type="entry name" value="SusD-like_3"/>
    <property type="match status" value="1"/>
</dbReference>
<dbReference type="CDD" id="cd08977">
    <property type="entry name" value="SusD"/>
    <property type="match status" value="1"/>
</dbReference>
<proteinExistence type="inferred from homology"/>
<evidence type="ECO:0000256" key="5">
    <source>
        <dbReference type="ARBA" id="ARBA00023237"/>
    </source>
</evidence>
<keyword evidence="3" id="KW-0732">Signal</keyword>
<dbReference type="Gene3D" id="1.25.40.390">
    <property type="match status" value="1"/>
</dbReference>
<evidence type="ECO:0000256" key="2">
    <source>
        <dbReference type="ARBA" id="ARBA00006275"/>
    </source>
</evidence>